<dbReference type="Pfam" id="PF22521">
    <property type="entry name" value="HypF_C_2"/>
    <property type="match status" value="1"/>
</dbReference>
<accession>A0A3M0BN11</accession>
<sequence length="715" mass="82796">MKTIDTVKIKIEFEYYKGNENLFYLIKYIADKNKITGYLKRENDKVKIYIKDSFEKVEKFVKELGEKLPYSIFMGTANTVSIEKLDIEIKEGFKLLKEPNLIPQNLSTCPSCLEELFNPENRRFYYPFISCNYCGNHYSYLYEYPFKREKTVFKFFVPCEDCKRELENKESLRFNYELISCHKCLTPIYLKKGEHERYGFDNEKTVGAINTATGIIEKGNLIKVYTGQGLKIIGLINKKNISKVRTFLNIGRKPITILITNPSILNEIAFISDTEIKALASQEKPIVYLTAKEFKEKELVSNNLDFIKVKLPDEPLLILLAQHLKERGINYVFIEELKNELEEEITEFELNADLPIINKQKDTEVFVAQGKIIIKEGEKGILPNIIKSKQTGNLAIANDYAVLDLGNGEYFIDKKEKILFQLPSFVDKLNSVNILNGEYEDIKVPYKEKKDYKAYEGAILSILGEYNKTEEGVIGFYFSSKVNQDLVAVKTKIKSIKPAIWIKPIKIFKDFRKTVKWALEEIKSSSEEGRRLISNFEKKYPDIYNKFANINLDENGKTAYSITAVLNIASILLDIHPYDDISYFEEPYIYLQNEALDFKDNRGLMIDYFLYEENNVFYLNWIKTLQSILSYKIADVDNKMLAFSIFEGLADWMIEQINTISKKLKINNVALAGDFFSNPILTGRIIKHAKGKYPILINRKLPIDNQNIAFGGIFI</sequence>
<dbReference type="Gene3D" id="3.90.870.50">
    <property type="match status" value="1"/>
</dbReference>
<dbReference type="Pfam" id="PF07503">
    <property type="entry name" value="zf-HYPF"/>
    <property type="match status" value="2"/>
</dbReference>
<evidence type="ECO:0000259" key="2">
    <source>
        <dbReference type="Pfam" id="PF22521"/>
    </source>
</evidence>
<dbReference type="InterPro" id="IPR011125">
    <property type="entry name" value="Znf_HypF"/>
</dbReference>
<dbReference type="SUPFAM" id="SSF55821">
    <property type="entry name" value="YrdC/RibB"/>
    <property type="match status" value="1"/>
</dbReference>
<dbReference type="RefSeq" id="WP_121922615.1">
    <property type="nucleotide sequence ID" value="NZ_REFO01000010.1"/>
</dbReference>
<dbReference type="InterPro" id="IPR017945">
    <property type="entry name" value="DHBP_synth_RibB-like_a/b_dom"/>
</dbReference>
<dbReference type="PANTHER" id="PTHR42959">
    <property type="entry name" value="CARBAMOYLTRANSFERASE"/>
    <property type="match status" value="1"/>
</dbReference>
<dbReference type="AlphaFoldDB" id="A0A3M0BN11"/>
<dbReference type="InterPro" id="IPR055128">
    <property type="entry name" value="HypF_C_2"/>
</dbReference>
<name>A0A3M0BN11_9AQUI</name>
<feature type="domain" description="Zinc finger HypF-type" evidence="1">
    <location>
        <begin position="108"/>
        <end position="139"/>
    </location>
</feature>
<evidence type="ECO:0000259" key="1">
    <source>
        <dbReference type="Pfam" id="PF07503"/>
    </source>
</evidence>
<dbReference type="EMBL" id="REFO01000010">
    <property type="protein sequence ID" value="RMA97854.1"/>
    <property type="molecule type" value="Genomic_DNA"/>
</dbReference>
<dbReference type="GO" id="GO:0051604">
    <property type="term" value="P:protein maturation"/>
    <property type="evidence" value="ECO:0007669"/>
    <property type="project" value="TreeGrafter"/>
</dbReference>
<dbReference type="PANTHER" id="PTHR42959:SF1">
    <property type="entry name" value="CARBAMOYLTRANSFERASE HYPF"/>
    <property type="match status" value="1"/>
</dbReference>
<gene>
    <name evidence="3" type="ORF">CLV39_0484</name>
</gene>
<evidence type="ECO:0000313" key="3">
    <source>
        <dbReference type="EMBL" id="RMA97854.1"/>
    </source>
</evidence>
<protein>
    <submittedName>
        <fullName evidence="3">Hydrogenase maturation protein HypF</fullName>
    </submittedName>
</protein>
<dbReference type="GO" id="GO:0008270">
    <property type="term" value="F:zinc ion binding"/>
    <property type="evidence" value="ECO:0007669"/>
    <property type="project" value="InterPro"/>
</dbReference>
<organism evidence="3 4">
    <name type="scientific">Hydrogenothermus marinus</name>
    <dbReference type="NCBI Taxonomy" id="133270"/>
    <lineage>
        <taxon>Bacteria</taxon>
        <taxon>Pseudomonadati</taxon>
        <taxon>Aquificota</taxon>
        <taxon>Aquificia</taxon>
        <taxon>Aquificales</taxon>
        <taxon>Hydrogenothermaceae</taxon>
        <taxon>Hydrogenothermus</taxon>
    </lineage>
</organism>
<feature type="domain" description="Carbamoyltransferase Kae1-like" evidence="2">
    <location>
        <begin position="556"/>
        <end position="711"/>
    </location>
</feature>
<feature type="domain" description="Zinc finger HypF-type" evidence="1">
    <location>
        <begin position="159"/>
        <end position="184"/>
    </location>
</feature>
<reference evidence="3 4" key="1">
    <citation type="submission" date="2018-10" db="EMBL/GenBank/DDBJ databases">
        <title>Genomic Encyclopedia of Archaeal and Bacterial Type Strains, Phase II (KMG-II): from individual species to whole genera.</title>
        <authorList>
            <person name="Goeker M."/>
        </authorList>
    </citation>
    <scope>NUCLEOTIDE SEQUENCE [LARGE SCALE GENOMIC DNA]</scope>
    <source>
        <strain evidence="3 4">VM1</strain>
    </source>
</reference>
<dbReference type="OrthoDB" id="9808093at2"/>
<dbReference type="Proteomes" id="UP000280842">
    <property type="component" value="Unassembled WGS sequence"/>
</dbReference>
<dbReference type="InterPro" id="IPR051060">
    <property type="entry name" value="Carbamoyltrans_HypF-like"/>
</dbReference>
<dbReference type="Gene3D" id="3.30.420.40">
    <property type="match status" value="1"/>
</dbReference>
<comment type="caution">
    <text evidence="3">The sequence shown here is derived from an EMBL/GenBank/DDBJ whole genome shotgun (WGS) entry which is preliminary data.</text>
</comment>
<keyword evidence="4" id="KW-1185">Reference proteome</keyword>
<proteinExistence type="predicted"/>
<evidence type="ECO:0000313" key="4">
    <source>
        <dbReference type="Proteomes" id="UP000280842"/>
    </source>
</evidence>
<dbReference type="Gene3D" id="3.30.110.120">
    <property type="match status" value="1"/>
</dbReference>
<dbReference type="GO" id="GO:0016743">
    <property type="term" value="F:carboxyl- or carbamoyltransferase activity"/>
    <property type="evidence" value="ECO:0007669"/>
    <property type="project" value="TreeGrafter"/>
</dbReference>